<proteinExistence type="predicted"/>
<feature type="transmembrane region" description="Helical" evidence="1">
    <location>
        <begin position="20"/>
        <end position="40"/>
    </location>
</feature>
<name>A0A6B0T670_9EURY</name>
<organism evidence="3 4">
    <name type="scientific">Halovenus carboxidivorans</name>
    <dbReference type="NCBI Taxonomy" id="2692199"/>
    <lineage>
        <taxon>Archaea</taxon>
        <taxon>Methanobacteriati</taxon>
        <taxon>Methanobacteriota</taxon>
        <taxon>Stenosarchaea group</taxon>
        <taxon>Halobacteria</taxon>
        <taxon>Halobacteriales</taxon>
        <taxon>Haloarculaceae</taxon>
        <taxon>Halovenus</taxon>
    </lineage>
</organism>
<keyword evidence="1" id="KW-1133">Transmembrane helix</keyword>
<dbReference type="OrthoDB" id="198557at2157"/>
<keyword evidence="1" id="KW-0812">Transmembrane</keyword>
<sequence>MSLGDRLQEHLSENSQGMLYDALFALTWVTFVSMLFEFIFVSAPTWAYYLFMLCGIPAYFGFFWSLEMARAQQREQE</sequence>
<keyword evidence="1" id="KW-0472">Membrane</keyword>
<dbReference type="RefSeq" id="WP_159763226.1">
    <property type="nucleotide sequence ID" value="NZ_WUUT01000002.1"/>
</dbReference>
<evidence type="ECO:0000313" key="4">
    <source>
        <dbReference type="Proteomes" id="UP000466535"/>
    </source>
</evidence>
<keyword evidence="4" id="KW-1185">Reference proteome</keyword>
<feature type="domain" description="DUF8119" evidence="2">
    <location>
        <begin position="1"/>
        <end position="73"/>
    </location>
</feature>
<protein>
    <recommendedName>
        <fullName evidence="2">DUF8119 domain-containing protein</fullName>
    </recommendedName>
</protein>
<evidence type="ECO:0000256" key="1">
    <source>
        <dbReference type="SAM" id="Phobius"/>
    </source>
</evidence>
<reference evidence="3 4" key="1">
    <citation type="submission" date="2019-12" db="EMBL/GenBank/DDBJ databases">
        <title>Isolation and characterization of three novel carbon monoxide-oxidizing members of Halobacteria from salione crusts and soils.</title>
        <authorList>
            <person name="Myers M.R."/>
            <person name="King G.M."/>
        </authorList>
    </citation>
    <scope>NUCLEOTIDE SEQUENCE [LARGE SCALE GENOMIC DNA]</scope>
    <source>
        <strain evidence="3 4">WSH3</strain>
    </source>
</reference>
<dbReference type="InterPro" id="IPR058432">
    <property type="entry name" value="DUF8119"/>
</dbReference>
<dbReference type="AlphaFoldDB" id="A0A6B0T670"/>
<feature type="transmembrane region" description="Helical" evidence="1">
    <location>
        <begin position="46"/>
        <end position="66"/>
    </location>
</feature>
<comment type="caution">
    <text evidence="3">The sequence shown here is derived from an EMBL/GenBank/DDBJ whole genome shotgun (WGS) entry which is preliminary data.</text>
</comment>
<dbReference type="Pfam" id="PF26436">
    <property type="entry name" value="DUF8119"/>
    <property type="match status" value="1"/>
</dbReference>
<evidence type="ECO:0000259" key="2">
    <source>
        <dbReference type="Pfam" id="PF26436"/>
    </source>
</evidence>
<accession>A0A6B0T670</accession>
<evidence type="ECO:0000313" key="3">
    <source>
        <dbReference type="EMBL" id="MXR51073.1"/>
    </source>
</evidence>
<gene>
    <name evidence="3" type="ORF">GRX03_05560</name>
</gene>
<dbReference type="EMBL" id="WUUT01000002">
    <property type="protein sequence ID" value="MXR51073.1"/>
    <property type="molecule type" value="Genomic_DNA"/>
</dbReference>
<dbReference type="Proteomes" id="UP000466535">
    <property type="component" value="Unassembled WGS sequence"/>
</dbReference>